<evidence type="ECO:0000256" key="5">
    <source>
        <dbReference type="ARBA" id="ARBA00023136"/>
    </source>
</evidence>
<dbReference type="EMBL" id="JACQCQ010000007">
    <property type="protein sequence ID" value="MBI3627438.1"/>
    <property type="molecule type" value="Genomic_DNA"/>
</dbReference>
<sequence>MLKKLLKKKAKGFTLIELLVVIAIIGILASVVLASLGNARAKARDARRVSEIGEMIKSIGLADTDPAPAIATCVGARVDASTCNGPSPIAFASYKDASTPGTACGANPVATCQYAIAQTTGVAAATTQNYQICSYLEVGAGTLAAGEIAGSSATGGSVTGGATSCN</sequence>
<dbReference type="InterPro" id="IPR045584">
    <property type="entry name" value="Pilin-like"/>
</dbReference>
<dbReference type="GO" id="GO:0016020">
    <property type="term" value="C:membrane"/>
    <property type="evidence" value="ECO:0007669"/>
    <property type="project" value="UniProtKB-SubCell"/>
</dbReference>
<evidence type="ECO:0000256" key="6">
    <source>
        <dbReference type="SAM" id="Phobius"/>
    </source>
</evidence>
<dbReference type="Proteomes" id="UP000808388">
    <property type="component" value="Unassembled WGS sequence"/>
</dbReference>
<evidence type="ECO:0000256" key="1">
    <source>
        <dbReference type="ARBA" id="ARBA00004167"/>
    </source>
</evidence>
<organism evidence="7 8">
    <name type="scientific">Candidatus Sungiibacteriota bacterium</name>
    <dbReference type="NCBI Taxonomy" id="2750080"/>
    <lineage>
        <taxon>Bacteria</taxon>
        <taxon>Candidatus Sungiibacteriota</taxon>
    </lineage>
</organism>
<dbReference type="InterPro" id="IPR012902">
    <property type="entry name" value="N_methyl_site"/>
</dbReference>
<protein>
    <submittedName>
        <fullName evidence="7">Type II secretion system protein</fullName>
    </submittedName>
</protein>
<dbReference type="GO" id="GO:0015628">
    <property type="term" value="P:protein secretion by the type II secretion system"/>
    <property type="evidence" value="ECO:0007669"/>
    <property type="project" value="InterPro"/>
</dbReference>
<dbReference type="InterPro" id="IPR002416">
    <property type="entry name" value="T2SS_protein-GspH"/>
</dbReference>
<dbReference type="Gene3D" id="3.30.700.10">
    <property type="entry name" value="Glycoprotein, Type 4 Pilin"/>
    <property type="match status" value="1"/>
</dbReference>
<dbReference type="PANTHER" id="PTHR30093">
    <property type="entry name" value="GENERAL SECRETION PATHWAY PROTEIN G"/>
    <property type="match status" value="1"/>
</dbReference>
<proteinExistence type="predicted"/>
<dbReference type="PRINTS" id="PR00885">
    <property type="entry name" value="BCTERIALGSPH"/>
</dbReference>
<keyword evidence="3 6" id="KW-0812">Transmembrane</keyword>
<dbReference type="AlphaFoldDB" id="A0A9D6LPT9"/>
<keyword evidence="4 6" id="KW-1133">Transmembrane helix</keyword>
<evidence type="ECO:0000256" key="2">
    <source>
        <dbReference type="ARBA" id="ARBA00022481"/>
    </source>
</evidence>
<dbReference type="GO" id="GO:0015627">
    <property type="term" value="C:type II protein secretion system complex"/>
    <property type="evidence" value="ECO:0007669"/>
    <property type="project" value="InterPro"/>
</dbReference>
<comment type="subcellular location">
    <subcellularLocation>
        <location evidence="1">Membrane</location>
        <topology evidence="1">Single-pass membrane protein</topology>
    </subcellularLocation>
</comment>
<dbReference type="PROSITE" id="PS00409">
    <property type="entry name" value="PROKAR_NTER_METHYL"/>
    <property type="match status" value="1"/>
</dbReference>
<reference evidence="7" key="1">
    <citation type="submission" date="2020-07" db="EMBL/GenBank/DDBJ databases">
        <title>Huge and variable diversity of episymbiotic CPR bacteria and DPANN archaea in groundwater ecosystems.</title>
        <authorList>
            <person name="He C.Y."/>
            <person name="Keren R."/>
            <person name="Whittaker M."/>
            <person name="Farag I.F."/>
            <person name="Doudna J."/>
            <person name="Cate J.H.D."/>
            <person name="Banfield J.F."/>
        </authorList>
    </citation>
    <scope>NUCLEOTIDE SEQUENCE</scope>
    <source>
        <strain evidence="7">NC_groundwater_972_Pr1_S-0.2um_49_27</strain>
    </source>
</reference>
<dbReference type="SUPFAM" id="SSF54523">
    <property type="entry name" value="Pili subunits"/>
    <property type="match status" value="1"/>
</dbReference>
<gene>
    <name evidence="7" type="ORF">HY220_01655</name>
</gene>
<evidence type="ECO:0000313" key="8">
    <source>
        <dbReference type="Proteomes" id="UP000808388"/>
    </source>
</evidence>
<accession>A0A9D6LPT9</accession>
<keyword evidence="2" id="KW-0488">Methylation</keyword>
<dbReference type="NCBIfam" id="TIGR02532">
    <property type="entry name" value="IV_pilin_GFxxxE"/>
    <property type="match status" value="1"/>
</dbReference>
<evidence type="ECO:0000313" key="7">
    <source>
        <dbReference type="EMBL" id="MBI3627438.1"/>
    </source>
</evidence>
<keyword evidence="5 6" id="KW-0472">Membrane</keyword>
<evidence type="ECO:0000256" key="4">
    <source>
        <dbReference type="ARBA" id="ARBA00022989"/>
    </source>
</evidence>
<feature type="transmembrane region" description="Helical" evidence="6">
    <location>
        <begin position="12"/>
        <end position="36"/>
    </location>
</feature>
<dbReference type="Pfam" id="PF07963">
    <property type="entry name" value="N_methyl"/>
    <property type="match status" value="1"/>
</dbReference>
<comment type="caution">
    <text evidence="7">The sequence shown here is derived from an EMBL/GenBank/DDBJ whole genome shotgun (WGS) entry which is preliminary data.</text>
</comment>
<evidence type="ECO:0000256" key="3">
    <source>
        <dbReference type="ARBA" id="ARBA00022692"/>
    </source>
</evidence>
<name>A0A9D6LPT9_9BACT</name>